<evidence type="ECO:0000313" key="3">
    <source>
        <dbReference type="Proteomes" id="UP000699462"/>
    </source>
</evidence>
<evidence type="ECO:0000256" key="1">
    <source>
        <dbReference type="SAM" id="MobiDB-lite"/>
    </source>
</evidence>
<sequence>MHPLKQNEPFLFELDRNVNAFEADSSGSQTENVSVDADPASSVSSGGQMRPPDIKVTDPDESANQISNPQTTAANLEHQGSKHSGSIKYTTSVRALSPYGNLVEFETVRNYEIPNEKLGERPGHLIDETEQHDIWLERLSGPQTMMNPDPVLT</sequence>
<dbReference type="AlphaFoldDB" id="A0A8T0D1V9"/>
<reference evidence="2 3" key="1">
    <citation type="submission" date="2019-07" db="EMBL/GenBank/DDBJ databases">
        <title>Annotation for the trematode Paragonimus westermani.</title>
        <authorList>
            <person name="Choi Y.-J."/>
        </authorList>
    </citation>
    <scope>NUCLEOTIDE SEQUENCE [LARGE SCALE GENOMIC DNA]</scope>
    <source>
        <strain evidence="2">180907_Pwestermani</strain>
    </source>
</reference>
<gene>
    <name evidence="2" type="ORF">P879_07442</name>
</gene>
<feature type="compositionally biased region" description="Polar residues" evidence="1">
    <location>
        <begin position="62"/>
        <end position="74"/>
    </location>
</feature>
<protein>
    <submittedName>
        <fullName evidence="2">Uncharacterized protein</fullName>
    </submittedName>
</protein>
<evidence type="ECO:0000313" key="2">
    <source>
        <dbReference type="EMBL" id="KAF8561845.1"/>
    </source>
</evidence>
<comment type="caution">
    <text evidence="2">The sequence shown here is derived from an EMBL/GenBank/DDBJ whole genome shotgun (WGS) entry which is preliminary data.</text>
</comment>
<dbReference type="Proteomes" id="UP000699462">
    <property type="component" value="Unassembled WGS sequence"/>
</dbReference>
<proteinExistence type="predicted"/>
<feature type="compositionally biased region" description="Low complexity" evidence="1">
    <location>
        <begin position="33"/>
        <end position="45"/>
    </location>
</feature>
<dbReference type="EMBL" id="JTDF01021430">
    <property type="protein sequence ID" value="KAF8561845.1"/>
    <property type="molecule type" value="Genomic_DNA"/>
</dbReference>
<keyword evidence="3" id="KW-1185">Reference proteome</keyword>
<organism evidence="2 3">
    <name type="scientific">Paragonimus westermani</name>
    <dbReference type="NCBI Taxonomy" id="34504"/>
    <lineage>
        <taxon>Eukaryota</taxon>
        <taxon>Metazoa</taxon>
        <taxon>Spiralia</taxon>
        <taxon>Lophotrochozoa</taxon>
        <taxon>Platyhelminthes</taxon>
        <taxon>Trematoda</taxon>
        <taxon>Digenea</taxon>
        <taxon>Plagiorchiida</taxon>
        <taxon>Troglotremata</taxon>
        <taxon>Troglotrematidae</taxon>
        <taxon>Paragonimus</taxon>
    </lineage>
</organism>
<accession>A0A8T0D1V9</accession>
<feature type="region of interest" description="Disordered" evidence="1">
    <location>
        <begin position="22"/>
        <end position="86"/>
    </location>
</feature>
<name>A0A8T0D1V9_9TREM</name>